<protein>
    <recommendedName>
        <fullName evidence="10">Retroviral polymerase SH3-like domain-containing protein</fullName>
    </recommendedName>
</protein>
<comment type="caution">
    <text evidence="11">The sequence shown here is derived from an EMBL/GenBank/DDBJ whole genome shotgun (WGS) entry which is preliminary data.</text>
</comment>
<evidence type="ECO:0000256" key="5">
    <source>
        <dbReference type="ARBA" id="ARBA00022842"/>
    </source>
</evidence>
<keyword evidence="1" id="KW-0540">Nuclease</keyword>
<keyword evidence="3" id="KW-0255">Endonuclease</keyword>
<evidence type="ECO:0000259" key="10">
    <source>
        <dbReference type="Pfam" id="PF25597"/>
    </source>
</evidence>
<keyword evidence="8" id="KW-0808">Transferase</keyword>
<dbReference type="AlphaFoldDB" id="A0AAU9UJU0"/>
<evidence type="ECO:0000256" key="6">
    <source>
        <dbReference type="ARBA" id="ARBA00022908"/>
    </source>
</evidence>
<evidence type="ECO:0000313" key="11">
    <source>
        <dbReference type="EMBL" id="CAH2098238.1"/>
    </source>
</evidence>
<keyword evidence="12" id="KW-1185">Reference proteome</keyword>
<dbReference type="GO" id="GO:0016787">
    <property type="term" value="F:hydrolase activity"/>
    <property type="evidence" value="ECO:0007669"/>
    <property type="project" value="UniProtKB-KW"/>
</dbReference>
<keyword evidence="8" id="KW-0548">Nucleotidyltransferase</keyword>
<feature type="domain" description="Retroviral polymerase SH3-like" evidence="10">
    <location>
        <begin position="66"/>
        <end position="123"/>
    </location>
</feature>
<evidence type="ECO:0000256" key="3">
    <source>
        <dbReference type="ARBA" id="ARBA00022759"/>
    </source>
</evidence>
<sequence length="189" mass="21680">MNRTLIERAKCMLFNCELQNDYWAEAMSTAAYLINRSPTHALSNMTPEEAWSGNIPDLSNLKIFGCKAMVHIPNEKRRKLDSKSCELIFVGYSETTKGYRFIEPKSKKAITSRDVVFLEDSIKRNIVPTSASERKVDNINESKKLLCHETNLKISENKNKLDLPLSEQQFEEPENKNIINISDTSSIYQ</sequence>
<keyword evidence="9" id="KW-0233">DNA recombination</keyword>
<dbReference type="Proteomes" id="UP001153954">
    <property type="component" value="Unassembled WGS sequence"/>
</dbReference>
<evidence type="ECO:0000256" key="8">
    <source>
        <dbReference type="ARBA" id="ARBA00022932"/>
    </source>
</evidence>
<dbReference type="PANTHER" id="PTHR42648">
    <property type="entry name" value="TRANSPOSASE, PUTATIVE-RELATED"/>
    <property type="match status" value="1"/>
</dbReference>
<dbReference type="GO" id="GO:0015074">
    <property type="term" value="P:DNA integration"/>
    <property type="evidence" value="ECO:0007669"/>
    <property type="project" value="UniProtKB-KW"/>
</dbReference>
<dbReference type="GO" id="GO:0003964">
    <property type="term" value="F:RNA-directed DNA polymerase activity"/>
    <property type="evidence" value="ECO:0007669"/>
    <property type="project" value="UniProtKB-KW"/>
</dbReference>
<proteinExistence type="predicted"/>
<evidence type="ECO:0000256" key="1">
    <source>
        <dbReference type="ARBA" id="ARBA00022722"/>
    </source>
</evidence>
<dbReference type="InterPro" id="IPR039537">
    <property type="entry name" value="Retrotran_Ty1/copia-like"/>
</dbReference>
<dbReference type="GO" id="GO:0004519">
    <property type="term" value="F:endonuclease activity"/>
    <property type="evidence" value="ECO:0007669"/>
    <property type="project" value="UniProtKB-KW"/>
</dbReference>
<dbReference type="Pfam" id="PF25597">
    <property type="entry name" value="SH3_retrovirus"/>
    <property type="match status" value="1"/>
</dbReference>
<keyword evidence="8" id="KW-0239">DNA-directed DNA polymerase</keyword>
<gene>
    <name evidence="11" type="ORF">EEDITHA_LOCUS13375</name>
</gene>
<dbReference type="GO" id="GO:0003887">
    <property type="term" value="F:DNA-directed DNA polymerase activity"/>
    <property type="evidence" value="ECO:0007669"/>
    <property type="project" value="UniProtKB-KW"/>
</dbReference>
<keyword evidence="7" id="KW-0695">RNA-directed DNA polymerase</keyword>
<dbReference type="GO" id="GO:0006310">
    <property type="term" value="P:DNA recombination"/>
    <property type="evidence" value="ECO:0007669"/>
    <property type="project" value="UniProtKB-KW"/>
</dbReference>
<dbReference type="EMBL" id="CAKOGL010000019">
    <property type="protein sequence ID" value="CAH2098238.1"/>
    <property type="molecule type" value="Genomic_DNA"/>
</dbReference>
<evidence type="ECO:0000256" key="7">
    <source>
        <dbReference type="ARBA" id="ARBA00022918"/>
    </source>
</evidence>
<organism evidence="11 12">
    <name type="scientific">Euphydryas editha</name>
    <name type="common">Edith's checkerspot</name>
    <dbReference type="NCBI Taxonomy" id="104508"/>
    <lineage>
        <taxon>Eukaryota</taxon>
        <taxon>Metazoa</taxon>
        <taxon>Ecdysozoa</taxon>
        <taxon>Arthropoda</taxon>
        <taxon>Hexapoda</taxon>
        <taxon>Insecta</taxon>
        <taxon>Pterygota</taxon>
        <taxon>Neoptera</taxon>
        <taxon>Endopterygota</taxon>
        <taxon>Lepidoptera</taxon>
        <taxon>Glossata</taxon>
        <taxon>Ditrysia</taxon>
        <taxon>Papilionoidea</taxon>
        <taxon>Nymphalidae</taxon>
        <taxon>Nymphalinae</taxon>
        <taxon>Euphydryas</taxon>
    </lineage>
</organism>
<evidence type="ECO:0000256" key="2">
    <source>
        <dbReference type="ARBA" id="ARBA00022723"/>
    </source>
</evidence>
<reference evidence="11" key="1">
    <citation type="submission" date="2022-03" db="EMBL/GenBank/DDBJ databases">
        <authorList>
            <person name="Tunstrom K."/>
        </authorList>
    </citation>
    <scope>NUCLEOTIDE SEQUENCE</scope>
</reference>
<dbReference type="InterPro" id="IPR012337">
    <property type="entry name" value="RNaseH-like_sf"/>
</dbReference>
<keyword evidence="5" id="KW-0460">Magnesium</keyword>
<name>A0AAU9UJU0_EUPED</name>
<keyword evidence="6" id="KW-0229">DNA integration</keyword>
<dbReference type="GO" id="GO:0003676">
    <property type="term" value="F:nucleic acid binding"/>
    <property type="evidence" value="ECO:0007669"/>
    <property type="project" value="InterPro"/>
</dbReference>
<dbReference type="InterPro" id="IPR057670">
    <property type="entry name" value="SH3_retrovirus"/>
</dbReference>
<keyword evidence="2" id="KW-0479">Metal-binding</keyword>
<dbReference type="SUPFAM" id="SSF53098">
    <property type="entry name" value="Ribonuclease H-like"/>
    <property type="match status" value="1"/>
</dbReference>
<dbReference type="PANTHER" id="PTHR42648:SF11">
    <property type="entry name" value="TRANSPOSON TY4-P GAG-POL POLYPROTEIN"/>
    <property type="match status" value="1"/>
</dbReference>
<dbReference type="GO" id="GO:0046872">
    <property type="term" value="F:metal ion binding"/>
    <property type="evidence" value="ECO:0007669"/>
    <property type="project" value="UniProtKB-KW"/>
</dbReference>
<dbReference type="InterPro" id="IPR036397">
    <property type="entry name" value="RNaseH_sf"/>
</dbReference>
<evidence type="ECO:0000256" key="4">
    <source>
        <dbReference type="ARBA" id="ARBA00022801"/>
    </source>
</evidence>
<evidence type="ECO:0000313" key="12">
    <source>
        <dbReference type="Proteomes" id="UP001153954"/>
    </source>
</evidence>
<accession>A0AAU9UJU0</accession>
<evidence type="ECO:0000256" key="9">
    <source>
        <dbReference type="ARBA" id="ARBA00023172"/>
    </source>
</evidence>
<keyword evidence="4" id="KW-0378">Hydrolase</keyword>
<dbReference type="Gene3D" id="3.30.420.10">
    <property type="entry name" value="Ribonuclease H-like superfamily/Ribonuclease H"/>
    <property type="match status" value="1"/>
</dbReference>